<proteinExistence type="predicted"/>
<accession>A0ABN9ME94</accession>
<evidence type="ECO:0000256" key="1">
    <source>
        <dbReference type="ARBA" id="ARBA00022574"/>
    </source>
</evidence>
<evidence type="ECO:0000313" key="5">
    <source>
        <dbReference type="Proteomes" id="UP001176940"/>
    </source>
</evidence>
<keyword evidence="1" id="KW-0853">WD repeat</keyword>
<name>A0ABN9ME94_9NEOB</name>
<dbReference type="SUPFAM" id="SSF50978">
    <property type="entry name" value="WD40 repeat-like"/>
    <property type="match status" value="1"/>
</dbReference>
<evidence type="ECO:0000313" key="4">
    <source>
        <dbReference type="EMBL" id="CAJ0963747.1"/>
    </source>
</evidence>
<dbReference type="InterPro" id="IPR040379">
    <property type="entry name" value="WDR19/dyf-2"/>
</dbReference>
<dbReference type="InterPro" id="IPR036322">
    <property type="entry name" value="WD40_repeat_dom_sf"/>
</dbReference>
<dbReference type="PANTHER" id="PTHR14920">
    <property type="entry name" value="OSMOTIC AVOIDANCE ABNORMAL PROTEIN 1/WD REPEAT MEMBRANE PROTEIN"/>
    <property type="match status" value="1"/>
</dbReference>
<keyword evidence="5" id="KW-1185">Reference proteome</keyword>
<sequence length="117" mass="12961">MEPPVIDQMSFLLWSKTSSLLAVGTSKGNLLVYNLQTSRKVPVLGKHTRRITCGCWSSQNLLALGGEDKMITISNQEGDTIRQTSVRLEPSDIQFSVMKTDERASPGESTVICRYLV</sequence>
<dbReference type="PANTHER" id="PTHR14920:SF0">
    <property type="entry name" value="WD REPEAT DOMAIN 19"/>
    <property type="match status" value="1"/>
</dbReference>
<dbReference type="InterPro" id="IPR057855">
    <property type="entry name" value="Beta-prop_WDR19_1st"/>
</dbReference>
<dbReference type="Proteomes" id="UP001176940">
    <property type="component" value="Unassembled WGS sequence"/>
</dbReference>
<dbReference type="InterPro" id="IPR015943">
    <property type="entry name" value="WD40/YVTN_repeat-like_dom_sf"/>
</dbReference>
<dbReference type="EMBL" id="CAUEEQ010058208">
    <property type="protein sequence ID" value="CAJ0963747.1"/>
    <property type="molecule type" value="Genomic_DNA"/>
</dbReference>
<gene>
    <name evidence="4" type="ORF">RIMI_LOCUS18785459</name>
</gene>
<feature type="domain" description="WDR19 first beta-propeller" evidence="3">
    <location>
        <begin position="6"/>
        <end position="112"/>
    </location>
</feature>
<comment type="caution">
    <text evidence="4">The sequence shown here is derived from an EMBL/GenBank/DDBJ whole genome shotgun (WGS) entry which is preliminary data.</text>
</comment>
<evidence type="ECO:0000256" key="2">
    <source>
        <dbReference type="ARBA" id="ARBA00022737"/>
    </source>
</evidence>
<dbReference type="Gene3D" id="2.130.10.10">
    <property type="entry name" value="YVTN repeat-like/Quinoprotein amine dehydrogenase"/>
    <property type="match status" value="1"/>
</dbReference>
<dbReference type="Pfam" id="PF23389">
    <property type="entry name" value="Beta-prop_WDR19_1st"/>
    <property type="match status" value="1"/>
</dbReference>
<organism evidence="4 5">
    <name type="scientific">Ranitomeya imitator</name>
    <name type="common">mimic poison frog</name>
    <dbReference type="NCBI Taxonomy" id="111125"/>
    <lineage>
        <taxon>Eukaryota</taxon>
        <taxon>Metazoa</taxon>
        <taxon>Chordata</taxon>
        <taxon>Craniata</taxon>
        <taxon>Vertebrata</taxon>
        <taxon>Euteleostomi</taxon>
        <taxon>Amphibia</taxon>
        <taxon>Batrachia</taxon>
        <taxon>Anura</taxon>
        <taxon>Neobatrachia</taxon>
        <taxon>Hyloidea</taxon>
        <taxon>Dendrobatidae</taxon>
        <taxon>Dendrobatinae</taxon>
        <taxon>Ranitomeya</taxon>
    </lineage>
</organism>
<reference evidence="4" key="1">
    <citation type="submission" date="2023-07" db="EMBL/GenBank/DDBJ databases">
        <authorList>
            <person name="Stuckert A."/>
        </authorList>
    </citation>
    <scope>NUCLEOTIDE SEQUENCE</scope>
</reference>
<evidence type="ECO:0000259" key="3">
    <source>
        <dbReference type="Pfam" id="PF23389"/>
    </source>
</evidence>
<protein>
    <recommendedName>
        <fullName evidence="3">WDR19 first beta-propeller domain-containing protein</fullName>
    </recommendedName>
</protein>
<keyword evidence="2" id="KW-0677">Repeat</keyword>